<feature type="compositionally biased region" description="Low complexity" evidence="1">
    <location>
        <begin position="1391"/>
        <end position="1409"/>
    </location>
</feature>
<evidence type="ECO:0000256" key="1">
    <source>
        <dbReference type="SAM" id="MobiDB-lite"/>
    </source>
</evidence>
<feature type="region of interest" description="Disordered" evidence="1">
    <location>
        <begin position="1333"/>
        <end position="1354"/>
    </location>
</feature>
<feature type="region of interest" description="Disordered" evidence="1">
    <location>
        <begin position="195"/>
        <end position="256"/>
    </location>
</feature>
<feature type="region of interest" description="Disordered" evidence="1">
    <location>
        <begin position="1391"/>
        <end position="1425"/>
    </location>
</feature>
<dbReference type="OrthoDB" id="3238794at2759"/>
<feature type="region of interest" description="Disordered" evidence="1">
    <location>
        <begin position="768"/>
        <end position="790"/>
    </location>
</feature>
<feature type="region of interest" description="Disordered" evidence="1">
    <location>
        <begin position="1472"/>
        <end position="1505"/>
    </location>
</feature>
<reference evidence="2" key="1">
    <citation type="submission" date="2013-07" db="EMBL/GenBank/DDBJ databases">
        <authorList>
            <person name="Geib S."/>
        </authorList>
    </citation>
    <scope>NUCLEOTIDE SEQUENCE</scope>
</reference>
<feature type="compositionally biased region" description="Polar residues" evidence="1">
    <location>
        <begin position="1154"/>
        <end position="1175"/>
    </location>
</feature>
<feature type="region of interest" description="Disordered" evidence="1">
    <location>
        <begin position="443"/>
        <end position="473"/>
    </location>
</feature>
<feature type="region of interest" description="Disordered" evidence="1">
    <location>
        <begin position="572"/>
        <end position="617"/>
    </location>
</feature>
<name>W8AHM3_CERCA</name>
<proteinExistence type="evidence at transcript level"/>
<dbReference type="EMBL" id="GAMC01021403">
    <property type="protein sequence ID" value="JAB85152.1"/>
    <property type="molecule type" value="mRNA"/>
</dbReference>
<feature type="region of interest" description="Disordered" evidence="1">
    <location>
        <begin position="1222"/>
        <end position="1319"/>
    </location>
</feature>
<sequence length="1624" mass="180364">MPQRSAVESAGFCPIQPVEPHVNANAAIVPQQPQFIYTDPNNNSIPADVGVYGGAATAAGGCGAHAQLLHCPRNHQRQQPLPTVSLPGFEQTFGHLFGRPANEMCTAYYYDNYAAPYYESVYDKSFCQADAANRAASVITTNTDTDEAENPYKKSIACCTPAVCDSIFESLRRPCSSNDNNLIFNIPFTTEAADTTSTSVSTPRKTRYDLPQKAGKNAQSPTTNTSPYRTLSHFGFNSPQRDPQPDHKHIPPSTEQKKYVPLRKSISYEEIFSSPRYVDLCEYCFEKIVRLKPEIAQQTQMRLRNLCDYNSTVSVATARVHGGTCPGIMYTQSTDGVAYDYVEYASSDTTEETLPPFSSQLEPVLEVVEEVEPDSNEDGRNVLKSLPAISTQTPLHRTSSNSSFIEKIMRLNYSEESLNWNYAHAPHKVASSTNLTLELEHAMTEKSQNQSETGGKVCEPSTETKHYNTERESELECANMENAITRHVNVEEPTTSATSPDDVQPRRRVSVTEIWEFMQWPEEDTDEKVQGENSKDKQHAATVADQGLEGGAICLHYENARESLSNNINARENASPLENNTPRRADTANPQRNTTNTTASEESAKDERRRSLMTREERSRRKLVFQELWEDHIFFMDGKEFSRALSDTESAIDGQQEQAVASVRSRQDDEHTAESVDGVEEFLLKQMEAHSSAQSTSLLAESEVFNSRSVVLKNCTQRMCNEYEDLDKITKSEILMKLQKTEVRRFSVHDLAYARREYETSITQAGLEAQESVENETSNNELNSPRAQSGLVTKDFTSLNDLDTSGSDDDQSARTYNLNASREALFFREDKLGKTAADATSCGVGSEAGEIDYAKVGVNLKRDKKKVTSICPERFIPEHDSGLIYATSKPIPTGIERAKAGMALPTDQPKNKTVDNTDSDVGNLPNVRRVAQLTTEALNEPSSEVYTAPKTTKRTRRKVLNVLSKSPSCEASTSLQAAQRTTEEAVNLMYAPKSEGLCRANTSSPISPTPLVVTQETESEDNDDMAFAELLESDEHEDLTKMSEEFEELLLNVENLQSHTQRRQCGGAVEDNIEIEEAEEEEELVGAVDGHFNAMERKILRKIRENQLQGSEEIFDKIEMTIRNKMTPAQLEQLIKEQSLNMTNDLMADESKSSHSTFTASTSGSRFLSAQTTLGESGGDSIMQEHTKNDTPDPDAAANQSSCSFEEAVGGSTRIYYRRSVDTKSTGEETTECANRSLNLRRSRSLTPSTGSCELYSPPAKLNRTTTPSRDEQPCTSWSARLSKSGDDDTSAGCKQHKIGGGARTSTRWPHVSSSTPEIKPTKRNFILENIRNASLPRRTPTSGGSSGGSGGCSLKRLQGNVQAIFCKNPFGPRNSVNNCSKMLFASISNSSLTSSTASSSRTVVKSSSRQLNKQPSPRNSSTGVYTFQSKLVRGSPRFWVSLTQPPSKKLLTQKRRRRSHHHVLCVESNDSTGSLCEQSGMRDKEDDVEEDDMEEKEDNVASQCGGELEEEIFEAASYAEGDEAGCNDIDDASRTASNGVQHELAELGEKIQQIHPRLDNYKRKMRDFGEHVAKCTRQMDECIAVQGEIVEERRQLREQMVLQQYAESVMCQVHTYSISETED</sequence>
<feature type="compositionally biased region" description="Polar residues" evidence="1">
    <location>
        <begin position="775"/>
        <end position="790"/>
    </location>
</feature>
<feature type="compositionally biased region" description="Polar residues" evidence="1">
    <location>
        <begin position="587"/>
        <end position="601"/>
    </location>
</feature>
<organism evidence="2">
    <name type="scientific">Ceratitis capitata</name>
    <name type="common">Mediterranean fruit fly</name>
    <name type="synonym">Tephritis capitata</name>
    <dbReference type="NCBI Taxonomy" id="7213"/>
    <lineage>
        <taxon>Eukaryota</taxon>
        <taxon>Metazoa</taxon>
        <taxon>Ecdysozoa</taxon>
        <taxon>Arthropoda</taxon>
        <taxon>Hexapoda</taxon>
        <taxon>Insecta</taxon>
        <taxon>Pterygota</taxon>
        <taxon>Neoptera</taxon>
        <taxon>Endopterygota</taxon>
        <taxon>Diptera</taxon>
        <taxon>Brachycera</taxon>
        <taxon>Muscomorpha</taxon>
        <taxon>Tephritoidea</taxon>
        <taxon>Tephritidae</taxon>
        <taxon>Ceratitis</taxon>
        <taxon>Ceratitis</taxon>
    </lineage>
</organism>
<reference evidence="2" key="2">
    <citation type="journal article" date="2014" name="BMC Genomics">
        <title>A genomic perspective to assessing quality of mass-reared SIT flies used in Mediterranean fruit fly (Ceratitis capitata) eradication in California.</title>
        <authorList>
            <person name="Calla B."/>
            <person name="Hall B."/>
            <person name="Hou S."/>
            <person name="Geib S.M."/>
        </authorList>
    </citation>
    <scope>NUCLEOTIDE SEQUENCE</scope>
</reference>
<feature type="compositionally biased region" description="Acidic residues" evidence="1">
    <location>
        <begin position="1487"/>
        <end position="1498"/>
    </location>
</feature>
<feature type="compositionally biased region" description="Polar residues" evidence="1">
    <location>
        <begin position="1304"/>
        <end position="1317"/>
    </location>
</feature>
<accession>W8AHM3</accession>
<evidence type="ECO:0000313" key="2">
    <source>
        <dbReference type="EMBL" id="JAB85152.1"/>
    </source>
</evidence>
<feature type="compositionally biased region" description="Polar residues" evidence="1">
    <location>
        <begin position="1263"/>
        <end position="1282"/>
    </location>
</feature>
<protein>
    <submittedName>
        <fullName evidence="2">Uncharacterized protein</fullName>
    </submittedName>
</protein>
<feature type="compositionally biased region" description="Basic and acidic residues" evidence="1">
    <location>
        <begin position="602"/>
        <end position="617"/>
    </location>
</feature>
<feature type="compositionally biased region" description="Polar residues" evidence="1">
    <location>
        <begin position="1410"/>
        <end position="1425"/>
    </location>
</feature>
<feature type="compositionally biased region" description="Polar residues" evidence="1">
    <location>
        <begin position="217"/>
        <end position="241"/>
    </location>
</feature>
<feature type="region of interest" description="Disordered" evidence="1">
    <location>
        <begin position="1151"/>
        <end position="1205"/>
    </location>
</feature>
<feature type="compositionally biased region" description="Basic and acidic residues" evidence="1">
    <location>
        <begin position="462"/>
        <end position="473"/>
    </location>
</feature>